<dbReference type="EMBL" id="HBUE01151786">
    <property type="protein sequence ID" value="CAG6505672.1"/>
    <property type="molecule type" value="Transcribed_RNA"/>
</dbReference>
<dbReference type="EMBL" id="HBUE01029126">
    <property type="protein sequence ID" value="CAG6455700.1"/>
    <property type="molecule type" value="Transcribed_RNA"/>
</dbReference>
<reference evidence="2" key="1">
    <citation type="submission" date="2021-05" db="EMBL/GenBank/DDBJ databases">
        <authorList>
            <person name="Alioto T."/>
            <person name="Alioto T."/>
            <person name="Gomez Garrido J."/>
        </authorList>
    </citation>
    <scope>NUCLEOTIDE SEQUENCE</scope>
</reference>
<organism evidence="2">
    <name type="scientific">Culex pipiens</name>
    <name type="common">House mosquito</name>
    <dbReference type="NCBI Taxonomy" id="7175"/>
    <lineage>
        <taxon>Eukaryota</taxon>
        <taxon>Metazoa</taxon>
        <taxon>Ecdysozoa</taxon>
        <taxon>Arthropoda</taxon>
        <taxon>Hexapoda</taxon>
        <taxon>Insecta</taxon>
        <taxon>Pterygota</taxon>
        <taxon>Neoptera</taxon>
        <taxon>Endopterygota</taxon>
        <taxon>Diptera</taxon>
        <taxon>Nematocera</taxon>
        <taxon>Culicoidea</taxon>
        <taxon>Culicidae</taxon>
        <taxon>Culicinae</taxon>
        <taxon>Culicini</taxon>
        <taxon>Culex</taxon>
        <taxon>Culex</taxon>
    </lineage>
</organism>
<name>A0A8D8F2Y0_CULPI</name>
<dbReference type="EMBL" id="HBUE01256787">
    <property type="protein sequence ID" value="CAG6556971.1"/>
    <property type="molecule type" value="Transcribed_RNA"/>
</dbReference>
<feature type="region of interest" description="Disordered" evidence="1">
    <location>
        <begin position="1"/>
        <end position="50"/>
    </location>
</feature>
<feature type="compositionally biased region" description="Basic and acidic residues" evidence="1">
    <location>
        <begin position="31"/>
        <end position="48"/>
    </location>
</feature>
<proteinExistence type="predicted"/>
<feature type="compositionally biased region" description="Basic and acidic residues" evidence="1">
    <location>
        <begin position="1"/>
        <end position="10"/>
    </location>
</feature>
<evidence type="ECO:0000313" key="2">
    <source>
        <dbReference type="EMBL" id="CAG6455700.1"/>
    </source>
</evidence>
<dbReference type="AlphaFoldDB" id="A0A8D8F2Y0"/>
<accession>A0A8D8F2Y0</accession>
<sequence>MQDERPRADMSARAGTARGQVEDAQLAGPQEGHRPERRARSGIDDGRRVRLGPVLLPSGRVHRRRQEAAAPVKDLHRATAGAVHAGLSLPGQQLPVRDPPVKLNRCQHRRVLLIRRSGRLLL</sequence>
<evidence type="ECO:0000256" key="1">
    <source>
        <dbReference type="SAM" id="MobiDB-lite"/>
    </source>
</evidence>
<protein>
    <submittedName>
        <fullName evidence="2">(northern house mosquito) hypothetical protein</fullName>
    </submittedName>
</protein>